<evidence type="ECO:0000313" key="11">
    <source>
        <dbReference type="EMBL" id="CAJ0602610.1"/>
    </source>
</evidence>
<keyword evidence="5 9" id="KW-0472">Membrane</keyword>
<feature type="transmembrane region" description="Helical" evidence="9">
    <location>
        <begin position="122"/>
        <end position="147"/>
    </location>
</feature>
<dbReference type="Gene3D" id="1.20.1070.10">
    <property type="entry name" value="Rhodopsin 7-helix transmembrane proteins"/>
    <property type="match status" value="1"/>
</dbReference>
<keyword evidence="3 9" id="KW-1133">Transmembrane helix</keyword>
<dbReference type="InterPro" id="IPR017452">
    <property type="entry name" value="GPCR_Rhodpsn_7TM"/>
</dbReference>
<protein>
    <recommendedName>
        <fullName evidence="10">G-protein coupled receptors family 1 profile domain-containing protein</fullName>
    </recommendedName>
</protein>
<evidence type="ECO:0000256" key="9">
    <source>
        <dbReference type="SAM" id="Phobius"/>
    </source>
</evidence>
<dbReference type="PROSITE" id="PS50262">
    <property type="entry name" value="G_PROTEIN_RECEP_F1_2"/>
    <property type="match status" value="1"/>
</dbReference>
<evidence type="ECO:0000256" key="1">
    <source>
        <dbReference type="ARBA" id="ARBA00004141"/>
    </source>
</evidence>
<feature type="transmembrane region" description="Helical" evidence="9">
    <location>
        <begin position="176"/>
        <end position="202"/>
    </location>
</feature>
<feature type="transmembrane region" description="Helical" evidence="9">
    <location>
        <begin position="12"/>
        <end position="37"/>
    </location>
</feature>
<sequence>MDEWCENKAVLIPTIVILAIIFVIGGAGNICTCVVIIRTKTLHTRPNYFLLVLACSDMLLLFLGCPLEMYHLISCFTSSKLLCKFWFYVREAYGSTSVMTICAFTAERWLAVRHPLRMKLKLRTFCCALAAISNFALSVVTGFRMYVVSAEIEISENKTTEKCVGSVSKFIECTTIIIFILSYLIPVVMLATMCFQIAAFASPTTCTIQTECSRKAPLKTNRLLVAVVISFLICWSPHHIVQLITAFFIVESEESVWEVIISTSACCYYLNCAVNPILYNMFSEKFREAFLHMVNQGRVTATAKIFW</sequence>
<dbReference type="SMART" id="SM01381">
    <property type="entry name" value="7TM_GPCR_Srsx"/>
    <property type="match status" value="1"/>
</dbReference>
<feature type="transmembrane region" description="Helical" evidence="9">
    <location>
        <begin position="92"/>
        <end position="110"/>
    </location>
</feature>
<comment type="caution">
    <text evidence="11">The sequence shown here is derived from an EMBL/GenBank/DDBJ whole genome shotgun (WGS) entry which is preliminary data.</text>
</comment>
<gene>
    <name evidence="11" type="ORF">CYNAS_LOCUS14593</name>
</gene>
<dbReference type="Proteomes" id="UP001176961">
    <property type="component" value="Unassembled WGS sequence"/>
</dbReference>
<dbReference type="InterPro" id="IPR000276">
    <property type="entry name" value="GPCR_Rhodpsn"/>
</dbReference>
<evidence type="ECO:0000256" key="5">
    <source>
        <dbReference type="ARBA" id="ARBA00023136"/>
    </source>
</evidence>
<dbReference type="SUPFAM" id="SSF81321">
    <property type="entry name" value="Family A G protein-coupled receptor-like"/>
    <property type="match status" value="1"/>
</dbReference>
<organism evidence="11 12">
    <name type="scientific">Cylicocyclus nassatus</name>
    <name type="common">Nematode worm</name>
    <dbReference type="NCBI Taxonomy" id="53992"/>
    <lineage>
        <taxon>Eukaryota</taxon>
        <taxon>Metazoa</taxon>
        <taxon>Ecdysozoa</taxon>
        <taxon>Nematoda</taxon>
        <taxon>Chromadorea</taxon>
        <taxon>Rhabditida</taxon>
        <taxon>Rhabditina</taxon>
        <taxon>Rhabditomorpha</taxon>
        <taxon>Strongyloidea</taxon>
        <taxon>Strongylidae</taxon>
        <taxon>Cylicocyclus</taxon>
    </lineage>
</organism>
<feature type="domain" description="G-protein coupled receptors family 1 profile" evidence="10">
    <location>
        <begin position="28"/>
        <end position="279"/>
    </location>
</feature>
<dbReference type="GO" id="GO:0005886">
    <property type="term" value="C:plasma membrane"/>
    <property type="evidence" value="ECO:0007669"/>
    <property type="project" value="TreeGrafter"/>
</dbReference>
<dbReference type="EMBL" id="CATQJL010000305">
    <property type="protein sequence ID" value="CAJ0602610.1"/>
    <property type="molecule type" value="Genomic_DNA"/>
</dbReference>
<comment type="subcellular location">
    <subcellularLocation>
        <location evidence="1">Membrane</location>
        <topology evidence="1">Multi-pass membrane protein</topology>
    </subcellularLocation>
</comment>
<feature type="transmembrane region" description="Helical" evidence="9">
    <location>
        <begin position="256"/>
        <end position="278"/>
    </location>
</feature>
<name>A0AA36H2K6_CYLNA</name>
<reference evidence="11" key="1">
    <citation type="submission" date="2023-07" db="EMBL/GenBank/DDBJ databases">
        <authorList>
            <consortium name="CYATHOMIX"/>
        </authorList>
    </citation>
    <scope>NUCLEOTIDE SEQUENCE</scope>
    <source>
        <strain evidence="11">N/A</strain>
    </source>
</reference>
<dbReference type="PANTHER" id="PTHR24243">
    <property type="entry name" value="G-PROTEIN COUPLED RECEPTOR"/>
    <property type="match status" value="1"/>
</dbReference>
<keyword evidence="6 8" id="KW-0675">Receptor</keyword>
<dbReference type="PRINTS" id="PR00237">
    <property type="entry name" value="GPCRRHODOPSN"/>
</dbReference>
<proteinExistence type="inferred from homology"/>
<keyword evidence="4 8" id="KW-0297">G-protein coupled receptor</keyword>
<accession>A0AA36H2K6</accession>
<dbReference type="Pfam" id="PF00001">
    <property type="entry name" value="7tm_1"/>
    <property type="match status" value="1"/>
</dbReference>
<evidence type="ECO:0000256" key="8">
    <source>
        <dbReference type="RuleBase" id="RU000688"/>
    </source>
</evidence>
<dbReference type="PROSITE" id="PS00237">
    <property type="entry name" value="G_PROTEIN_RECEP_F1_1"/>
    <property type="match status" value="1"/>
</dbReference>
<keyword evidence="2 8" id="KW-0812">Transmembrane</keyword>
<keyword evidence="7 8" id="KW-0807">Transducer</keyword>
<evidence type="ECO:0000256" key="6">
    <source>
        <dbReference type="ARBA" id="ARBA00023170"/>
    </source>
</evidence>
<evidence type="ECO:0000256" key="3">
    <source>
        <dbReference type="ARBA" id="ARBA00022989"/>
    </source>
</evidence>
<feature type="transmembrane region" description="Helical" evidence="9">
    <location>
        <begin position="223"/>
        <end position="250"/>
    </location>
</feature>
<comment type="similarity">
    <text evidence="8">Belongs to the G-protein coupled receptor 1 family.</text>
</comment>
<dbReference type="AlphaFoldDB" id="A0AA36H2K6"/>
<evidence type="ECO:0000313" key="12">
    <source>
        <dbReference type="Proteomes" id="UP001176961"/>
    </source>
</evidence>
<dbReference type="GO" id="GO:0008188">
    <property type="term" value="F:neuropeptide receptor activity"/>
    <property type="evidence" value="ECO:0007669"/>
    <property type="project" value="TreeGrafter"/>
</dbReference>
<feature type="transmembrane region" description="Helical" evidence="9">
    <location>
        <begin position="49"/>
        <end position="72"/>
    </location>
</feature>
<keyword evidence="12" id="KW-1185">Reference proteome</keyword>
<evidence type="ECO:0000256" key="7">
    <source>
        <dbReference type="ARBA" id="ARBA00023224"/>
    </source>
</evidence>
<dbReference type="PANTHER" id="PTHR24243:SF208">
    <property type="entry name" value="PYROKININ-1 RECEPTOR"/>
    <property type="match status" value="1"/>
</dbReference>
<evidence type="ECO:0000256" key="2">
    <source>
        <dbReference type="ARBA" id="ARBA00022692"/>
    </source>
</evidence>
<evidence type="ECO:0000259" key="10">
    <source>
        <dbReference type="PROSITE" id="PS50262"/>
    </source>
</evidence>
<evidence type="ECO:0000256" key="4">
    <source>
        <dbReference type="ARBA" id="ARBA00023040"/>
    </source>
</evidence>